<evidence type="ECO:0000313" key="2">
    <source>
        <dbReference type="Proteomes" id="UP000034103"/>
    </source>
</evidence>
<organism evidence="1 2">
    <name type="scientific">Microcystis aeruginosa NIES-2549</name>
    <dbReference type="NCBI Taxonomy" id="1641812"/>
    <lineage>
        <taxon>Bacteria</taxon>
        <taxon>Bacillati</taxon>
        <taxon>Cyanobacteriota</taxon>
        <taxon>Cyanophyceae</taxon>
        <taxon>Oscillatoriophycideae</taxon>
        <taxon>Chroococcales</taxon>
        <taxon>Microcystaceae</taxon>
        <taxon>Microcystis</taxon>
    </lineage>
</organism>
<sequence>MCYLYTENFIKNLLYFLTNKLQIKYKLFELKTIIEKLIPF</sequence>
<dbReference type="EMBL" id="CP011304">
    <property type="protein sequence ID" value="AKE64516.1"/>
    <property type="molecule type" value="Genomic_DNA"/>
</dbReference>
<evidence type="ECO:0000313" key="1">
    <source>
        <dbReference type="EMBL" id="AKE64516.1"/>
    </source>
</evidence>
<protein>
    <submittedName>
        <fullName evidence="1">Uncharacterized protein</fullName>
    </submittedName>
</protein>
<dbReference type="PATRIC" id="fig|1641812.3.peg.2240"/>
<accession>A0A0F6U452</accession>
<reference evidence="1 2" key="1">
    <citation type="journal article" date="2015" name="Genome Announc.">
        <title>Complete Genome Sequence of Microcystis aeruginosa NIES-2549, a Bloom-Forming Cyanobacterium from Lake Kasumigaura, Japan.</title>
        <authorList>
            <person name="Yamaguchi H."/>
            <person name="Suzuki S."/>
            <person name="Tanabe Y."/>
            <person name="Osana Y."/>
            <person name="Shimura Y."/>
            <person name="Ishida K."/>
            <person name="Kawachi M."/>
        </authorList>
    </citation>
    <scope>NUCLEOTIDE SEQUENCE [LARGE SCALE GENOMIC DNA]</scope>
    <source>
        <strain evidence="1 2">NIES-2549</strain>
    </source>
</reference>
<dbReference type="Proteomes" id="UP000034103">
    <property type="component" value="Chromosome"/>
</dbReference>
<dbReference type="AlphaFoldDB" id="A0A0F6U452"/>
<dbReference type="HOGENOM" id="CLU_3292392_0_0_3"/>
<name>A0A0F6U452_MICAE</name>
<proteinExistence type="predicted"/>
<gene>
    <name evidence="1" type="ORF">MYAER_2168</name>
</gene>